<dbReference type="PANTHER" id="PTHR45266:SF3">
    <property type="entry name" value="OXALOACETATE DECARBOXYLASE ALPHA CHAIN"/>
    <property type="match status" value="1"/>
</dbReference>
<feature type="domain" description="Lipoyl-binding" evidence="4">
    <location>
        <begin position="70"/>
        <end position="146"/>
    </location>
</feature>
<dbReference type="InterPro" id="IPR000089">
    <property type="entry name" value="Biotin_lipoyl"/>
</dbReference>
<dbReference type="GO" id="GO:0003989">
    <property type="term" value="F:acetyl-CoA carboxylase activity"/>
    <property type="evidence" value="ECO:0007669"/>
    <property type="project" value="InterPro"/>
</dbReference>
<dbReference type="GO" id="GO:0009317">
    <property type="term" value="C:acetyl-CoA carboxylase complex"/>
    <property type="evidence" value="ECO:0007669"/>
    <property type="project" value="InterPro"/>
</dbReference>
<dbReference type="Proteomes" id="UP000559117">
    <property type="component" value="Unassembled WGS sequence"/>
</dbReference>
<dbReference type="InterPro" id="IPR001249">
    <property type="entry name" value="AcCoA_biotinCC"/>
</dbReference>
<dbReference type="PANTHER" id="PTHR45266">
    <property type="entry name" value="OXALOACETATE DECARBOXYLASE ALPHA CHAIN"/>
    <property type="match status" value="1"/>
</dbReference>
<dbReference type="PROSITE" id="PS50968">
    <property type="entry name" value="BIOTINYL_LIPOYL"/>
    <property type="match status" value="1"/>
</dbReference>
<reference evidence="5 6" key="1">
    <citation type="submission" date="2020-08" db="EMBL/GenBank/DDBJ databases">
        <title>Genomic Encyclopedia of Type Strains, Phase IV (KMG-IV): sequencing the most valuable type-strain genomes for metagenomic binning, comparative biology and taxonomic classification.</title>
        <authorList>
            <person name="Goeker M."/>
        </authorList>
    </citation>
    <scope>NUCLEOTIDE SEQUENCE [LARGE SCALE GENOMIC DNA]</scope>
    <source>
        <strain evidence="5 6">DSM 24661</strain>
    </source>
</reference>
<comment type="function">
    <text evidence="3">This protein is a component of the acetyl coenzyme A carboxylase complex; first, biotin carboxylase catalyzes the carboxylation of the carrier protein and then the transcarboxylase transfers the carboxyl group to form malonyl-CoA.</text>
</comment>
<evidence type="ECO:0000256" key="2">
    <source>
        <dbReference type="ARBA" id="ARBA00023267"/>
    </source>
</evidence>
<keyword evidence="6" id="KW-1185">Reference proteome</keyword>
<organism evidence="5 6">
    <name type="scientific">Pectinatus brassicae</name>
    <dbReference type="NCBI Taxonomy" id="862415"/>
    <lineage>
        <taxon>Bacteria</taxon>
        <taxon>Bacillati</taxon>
        <taxon>Bacillota</taxon>
        <taxon>Negativicutes</taxon>
        <taxon>Selenomonadales</taxon>
        <taxon>Selenomonadaceae</taxon>
        <taxon>Pectinatus</taxon>
    </lineage>
</organism>
<evidence type="ECO:0000256" key="1">
    <source>
        <dbReference type="ARBA" id="ARBA00017562"/>
    </source>
</evidence>
<dbReference type="GO" id="GO:0006633">
    <property type="term" value="P:fatty acid biosynthetic process"/>
    <property type="evidence" value="ECO:0007669"/>
    <property type="project" value="UniProtKB-UniPathway"/>
</dbReference>
<protein>
    <recommendedName>
        <fullName evidence="1 3">Biotin carboxyl carrier protein of acetyl-CoA carboxylase</fullName>
    </recommendedName>
</protein>
<evidence type="ECO:0000313" key="6">
    <source>
        <dbReference type="Proteomes" id="UP000559117"/>
    </source>
</evidence>
<dbReference type="EMBL" id="JACHFH010000029">
    <property type="protein sequence ID" value="MBB5336972.1"/>
    <property type="molecule type" value="Genomic_DNA"/>
</dbReference>
<dbReference type="AlphaFoldDB" id="A0A840US49"/>
<proteinExistence type="predicted"/>
<evidence type="ECO:0000259" key="4">
    <source>
        <dbReference type="PROSITE" id="PS50968"/>
    </source>
</evidence>
<accession>A0A840US49</accession>
<dbReference type="NCBIfam" id="TIGR00531">
    <property type="entry name" value="BCCP"/>
    <property type="match status" value="1"/>
</dbReference>
<dbReference type="PRINTS" id="PR01071">
    <property type="entry name" value="ACOABIOTINCC"/>
</dbReference>
<sequence length="148" mass="16255">MFNIDEIKDLIYTLENSHLNKLHLKLNDNSELLLEKDSATVTATPAATEKASTIPAAQNVSPAANSNDNVDEICSPMVGTFYSSAEPDTASFVEVGSKVHPNTIICILESMKLFSEIEAEKEGEIVEVLVKDGDFIEYGQPLFKIKTY</sequence>
<keyword evidence="3" id="KW-0443">Lipid metabolism</keyword>
<keyword evidence="3" id="KW-0275">Fatty acid biosynthesis</keyword>
<gene>
    <name evidence="5" type="ORF">HNR32_002127</name>
</gene>
<dbReference type="InterPro" id="IPR011053">
    <property type="entry name" value="Single_hybrid_motif"/>
</dbReference>
<evidence type="ECO:0000313" key="5">
    <source>
        <dbReference type="EMBL" id="MBB5336972.1"/>
    </source>
</evidence>
<dbReference type="Gene3D" id="2.40.50.100">
    <property type="match status" value="1"/>
</dbReference>
<dbReference type="InterPro" id="IPR050709">
    <property type="entry name" value="Biotin_Carboxyl_Carrier/Decarb"/>
</dbReference>
<comment type="pathway">
    <text evidence="3">Lipid metabolism; fatty acid biosynthesis.</text>
</comment>
<dbReference type="RefSeq" id="WP_183862397.1">
    <property type="nucleotide sequence ID" value="NZ_JACHFH010000029.1"/>
</dbReference>
<keyword evidence="2 3" id="KW-0092">Biotin</keyword>
<evidence type="ECO:0000256" key="3">
    <source>
        <dbReference type="RuleBase" id="RU364072"/>
    </source>
</evidence>
<dbReference type="CDD" id="cd06850">
    <property type="entry name" value="biotinyl_domain"/>
    <property type="match status" value="1"/>
</dbReference>
<keyword evidence="3" id="KW-0276">Fatty acid metabolism</keyword>
<dbReference type="Pfam" id="PF00364">
    <property type="entry name" value="Biotin_lipoyl"/>
    <property type="match status" value="1"/>
</dbReference>
<dbReference type="UniPathway" id="UPA00094"/>
<name>A0A840US49_9FIRM</name>
<dbReference type="SUPFAM" id="SSF51230">
    <property type="entry name" value="Single hybrid motif"/>
    <property type="match status" value="1"/>
</dbReference>
<keyword evidence="3" id="KW-0444">Lipid biosynthesis</keyword>
<comment type="caution">
    <text evidence="5">The sequence shown here is derived from an EMBL/GenBank/DDBJ whole genome shotgun (WGS) entry which is preliminary data.</text>
</comment>